<evidence type="ECO:0000313" key="9">
    <source>
        <dbReference type="EMBL" id="KRL93304.1"/>
    </source>
</evidence>
<evidence type="ECO:0000256" key="5">
    <source>
        <dbReference type="ARBA" id="ARBA00022989"/>
    </source>
</evidence>
<evidence type="ECO:0000259" key="8">
    <source>
        <dbReference type="Pfam" id="PF09335"/>
    </source>
</evidence>
<reference evidence="9 10" key="1">
    <citation type="journal article" date="2015" name="Genome Announc.">
        <title>Expanding the biotechnology potential of lactobacilli through comparative genomics of 213 strains and associated genera.</title>
        <authorList>
            <person name="Sun Z."/>
            <person name="Harris H.M."/>
            <person name="McCann A."/>
            <person name="Guo C."/>
            <person name="Argimon S."/>
            <person name="Zhang W."/>
            <person name="Yang X."/>
            <person name="Jeffery I.B."/>
            <person name="Cooney J.C."/>
            <person name="Kagawa T.F."/>
            <person name="Liu W."/>
            <person name="Song Y."/>
            <person name="Salvetti E."/>
            <person name="Wrobel A."/>
            <person name="Rasinkangas P."/>
            <person name="Parkhill J."/>
            <person name="Rea M.C."/>
            <person name="O'Sullivan O."/>
            <person name="Ritari J."/>
            <person name="Douillard F.P."/>
            <person name="Paul Ross R."/>
            <person name="Yang R."/>
            <person name="Briner A.E."/>
            <person name="Felis G.E."/>
            <person name="de Vos W.M."/>
            <person name="Barrangou R."/>
            <person name="Klaenhammer T.R."/>
            <person name="Caufield P.W."/>
            <person name="Cui Y."/>
            <person name="Zhang H."/>
            <person name="O'Toole P.W."/>
        </authorList>
    </citation>
    <scope>NUCLEOTIDE SEQUENCE [LARGE SCALE GENOMIC DNA]</scope>
    <source>
        <strain evidence="9 10">DSM 16381</strain>
    </source>
</reference>
<keyword evidence="4 7" id="KW-0812">Transmembrane</keyword>
<protein>
    <recommendedName>
        <fullName evidence="8">VTT domain-containing protein</fullName>
    </recommendedName>
</protein>
<name>A0A0R1UPJ2_9LACO</name>
<keyword evidence="5 7" id="KW-1133">Transmembrane helix</keyword>
<feature type="transmembrane region" description="Helical" evidence="7">
    <location>
        <begin position="195"/>
        <end position="213"/>
    </location>
</feature>
<dbReference type="PANTHER" id="PTHR30353">
    <property type="entry name" value="INNER MEMBRANE PROTEIN DEDA-RELATED"/>
    <property type="match status" value="1"/>
</dbReference>
<dbReference type="PANTHER" id="PTHR30353:SF0">
    <property type="entry name" value="TRANSMEMBRANE PROTEIN"/>
    <property type="match status" value="1"/>
</dbReference>
<comment type="similarity">
    <text evidence="2 7">Belongs to the DedA family.</text>
</comment>
<keyword evidence="6 7" id="KW-0472">Membrane</keyword>
<feature type="transmembrane region" description="Helical" evidence="7">
    <location>
        <begin position="132"/>
        <end position="152"/>
    </location>
</feature>
<comment type="caution">
    <text evidence="9">The sequence shown here is derived from an EMBL/GenBank/DDBJ whole genome shotgun (WGS) entry which is preliminary data.</text>
</comment>
<proteinExistence type="inferred from homology"/>
<feature type="transmembrane region" description="Helical" evidence="7">
    <location>
        <begin position="164"/>
        <end position="183"/>
    </location>
</feature>
<evidence type="ECO:0000256" key="2">
    <source>
        <dbReference type="ARBA" id="ARBA00010792"/>
    </source>
</evidence>
<keyword evidence="10" id="KW-1185">Reference proteome</keyword>
<gene>
    <name evidence="9" type="ORF">FD28_GL001176</name>
</gene>
<dbReference type="Proteomes" id="UP000051580">
    <property type="component" value="Unassembled WGS sequence"/>
</dbReference>
<dbReference type="PATRIC" id="fig|1423753.3.peg.1224"/>
<evidence type="ECO:0000256" key="6">
    <source>
        <dbReference type="ARBA" id="ARBA00023136"/>
    </source>
</evidence>
<dbReference type="Pfam" id="PF09335">
    <property type="entry name" value="VTT_dom"/>
    <property type="match status" value="1"/>
</dbReference>
<dbReference type="AlphaFoldDB" id="A0A0R1UPJ2"/>
<evidence type="ECO:0000313" key="10">
    <source>
        <dbReference type="Proteomes" id="UP000051580"/>
    </source>
</evidence>
<evidence type="ECO:0000256" key="7">
    <source>
        <dbReference type="RuleBase" id="RU367016"/>
    </source>
</evidence>
<feature type="transmembrane region" description="Helical" evidence="7">
    <location>
        <begin position="34"/>
        <end position="54"/>
    </location>
</feature>
<dbReference type="InterPro" id="IPR032816">
    <property type="entry name" value="VTT_dom"/>
</dbReference>
<evidence type="ECO:0000256" key="1">
    <source>
        <dbReference type="ARBA" id="ARBA00004651"/>
    </source>
</evidence>
<dbReference type="GO" id="GO:0005886">
    <property type="term" value="C:plasma membrane"/>
    <property type="evidence" value="ECO:0007669"/>
    <property type="project" value="UniProtKB-SubCell"/>
</dbReference>
<feature type="transmembrane region" description="Helical" evidence="7">
    <location>
        <begin position="74"/>
        <end position="96"/>
    </location>
</feature>
<organism evidence="9 10">
    <name type="scientific">Levilactobacillus hammesii DSM 16381</name>
    <dbReference type="NCBI Taxonomy" id="1423753"/>
    <lineage>
        <taxon>Bacteria</taxon>
        <taxon>Bacillati</taxon>
        <taxon>Bacillota</taxon>
        <taxon>Bacilli</taxon>
        <taxon>Lactobacillales</taxon>
        <taxon>Lactobacillaceae</taxon>
        <taxon>Levilactobacillus</taxon>
    </lineage>
</organism>
<dbReference type="EMBL" id="AZFS01000064">
    <property type="protein sequence ID" value="KRL93304.1"/>
    <property type="molecule type" value="Genomic_DNA"/>
</dbReference>
<comment type="subcellular location">
    <subcellularLocation>
        <location evidence="1 7">Cell membrane</location>
        <topology evidence="1 7">Multi-pass membrane protein</topology>
    </subcellularLocation>
</comment>
<evidence type="ECO:0000256" key="3">
    <source>
        <dbReference type="ARBA" id="ARBA00022475"/>
    </source>
</evidence>
<accession>A0A0R1UPJ2</accession>
<feature type="domain" description="VTT" evidence="8">
    <location>
        <begin position="53"/>
        <end position="181"/>
    </location>
</feature>
<keyword evidence="3 7" id="KW-1003">Cell membrane</keyword>
<dbReference type="InterPro" id="IPR032818">
    <property type="entry name" value="DedA-like"/>
</dbReference>
<evidence type="ECO:0000256" key="4">
    <source>
        <dbReference type="ARBA" id="ARBA00022692"/>
    </source>
</evidence>
<dbReference type="STRING" id="1423753.FD28_GL001176"/>
<sequence length="223" mass="24837">MRLMEDLMGYFIDFVLHIDSHLVSIVNTFGSSTYLILFAIIFVETGAVILPFLPGDSLLFAAAALAANPAYGLHIWWFIPLFLVAAIGGDSLNFYLGRRTSVALNKRSWFGRLINQERLAQSERFFRKHGPLAIFLGRFLPIIRTFVPFVAAGSHFDYRRFLKYNVSAAVAWVAICCGGGYFFGNIAFVKAHFSAVVLGIIVVSLIPAVVGWLKVALQKKRVD</sequence>